<evidence type="ECO:0000256" key="2">
    <source>
        <dbReference type="ARBA" id="ARBA00023043"/>
    </source>
</evidence>
<dbReference type="AlphaFoldDB" id="A0ABD2XKT5"/>
<accession>A0ABD2XKT5</accession>
<proteinExistence type="predicted"/>
<dbReference type="SUPFAM" id="SSF48403">
    <property type="entry name" value="Ankyrin repeat"/>
    <property type="match status" value="2"/>
</dbReference>
<dbReference type="Pfam" id="PF12796">
    <property type="entry name" value="Ank_2"/>
    <property type="match status" value="3"/>
</dbReference>
<keyword evidence="2 3" id="KW-0040">ANK repeat</keyword>
<dbReference type="PRINTS" id="PR01415">
    <property type="entry name" value="ANKYRIN"/>
</dbReference>
<evidence type="ECO:0000313" key="4">
    <source>
        <dbReference type="EMBL" id="KAL3405774.1"/>
    </source>
</evidence>
<keyword evidence="1" id="KW-0677">Repeat</keyword>
<feature type="repeat" description="ANK" evidence="3">
    <location>
        <begin position="239"/>
        <end position="271"/>
    </location>
</feature>
<gene>
    <name evidence="4" type="ORF">TKK_001221</name>
</gene>
<feature type="repeat" description="ANK" evidence="3">
    <location>
        <begin position="537"/>
        <end position="569"/>
    </location>
</feature>
<dbReference type="EMBL" id="JBJJXI010000019">
    <property type="protein sequence ID" value="KAL3405774.1"/>
    <property type="molecule type" value="Genomic_DNA"/>
</dbReference>
<dbReference type="Proteomes" id="UP001627154">
    <property type="component" value="Unassembled WGS sequence"/>
</dbReference>
<feature type="repeat" description="ANK" evidence="3">
    <location>
        <begin position="312"/>
        <end position="344"/>
    </location>
</feature>
<sequence>MSNEAWRGWIDNVNRDSDRRSVLNVLYGVAQIWQNSLPDLSSLPVGLIECFLSHAVTDQEGDEEARIRFIKFVVDTGYRDQPKVDTDGQYVLHRTTPIHLVLRTKIDNWDATATNMVQLLFEIYDKFDLNYTDEGGLTHFQAACFIPNGRQLVRKFLQNGQNPNIFVKGYTLLRSALQNDTEWAAELLTNGADPTWLDDDGSTALHTICRHDRVELLQSFFEVVDYHRMPVQVNVRDSLGNTPLQLAVENGFLKSSEILLRRGADPNSTNKEGSTPLHTICRRTNRDGLILEFFRTNDENRQTVQVNVHDSLGNTPLHLALENGNLWVASILLKRGADVNSVNEEGSTPLHIICRMVDVDKLIESFFKVTIENRQTVLVNVHDRKGNTPLHLAVESGNVMTSEILLERGADANSVNEEGSTPLHIICRKIQADHLLEKFFTTNARLGNLVQINARDKGQNTPLHLAILHSKKKASEMLLSRGADPNLADKDGCTALHLYLSKIHQLETFRTNNSIKIFFEICDSVKKTVKIDARDNEDRTPLYAALEYKNSKAVELLLKRGANPDLANKNGSTPLHLICQRNKTTEYLVEFMRILHTIGKSVNIHARDKTGRTPLSVALLNGNTKMAEWLLKTGADPNLADNTGWTPLHIICARCNRFLKTFLKIYEGREPPLDFNAKTIEGRTPLELLREYMPINYKKYSPYFKKLGARLD</sequence>
<keyword evidence="5" id="KW-1185">Reference proteome</keyword>
<evidence type="ECO:0000256" key="3">
    <source>
        <dbReference type="PROSITE-ProRule" id="PRU00023"/>
    </source>
</evidence>
<dbReference type="PANTHER" id="PTHR24161">
    <property type="entry name" value="ANK_REP_REGION DOMAIN-CONTAINING PROTEIN-RELATED"/>
    <property type="match status" value="1"/>
</dbReference>
<protein>
    <submittedName>
        <fullName evidence="4">Uncharacterized protein</fullName>
    </submittedName>
</protein>
<reference evidence="4 5" key="1">
    <citation type="journal article" date="2024" name="bioRxiv">
        <title>A reference genome for Trichogramma kaykai: A tiny desert-dwelling parasitoid wasp with competing sex-ratio distorters.</title>
        <authorList>
            <person name="Culotta J."/>
            <person name="Lindsey A.R."/>
        </authorList>
    </citation>
    <scope>NUCLEOTIDE SEQUENCE [LARGE SCALE GENOMIC DNA]</scope>
    <source>
        <strain evidence="4 5">KSX58</strain>
    </source>
</reference>
<name>A0ABD2XKT5_9HYME</name>
<dbReference type="InterPro" id="IPR002110">
    <property type="entry name" value="Ankyrin_rpt"/>
</dbReference>
<feature type="repeat" description="ANK" evidence="3">
    <location>
        <begin position="385"/>
        <end position="417"/>
    </location>
</feature>
<organism evidence="4 5">
    <name type="scientific">Trichogramma kaykai</name>
    <dbReference type="NCBI Taxonomy" id="54128"/>
    <lineage>
        <taxon>Eukaryota</taxon>
        <taxon>Metazoa</taxon>
        <taxon>Ecdysozoa</taxon>
        <taxon>Arthropoda</taxon>
        <taxon>Hexapoda</taxon>
        <taxon>Insecta</taxon>
        <taxon>Pterygota</taxon>
        <taxon>Neoptera</taxon>
        <taxon>Endopterygota</taxon>
        <taxon>Hymenoptera</taxon>
        <taxon>Apocrita</taxon>
        <taxon>Proctotrupomorpha</taxon>
        <taxon>Chalcidoidea</taxon>
        <taxon>Trichogrammatidae</taxon>
        <taxon>Trichogramma</taxon>
    </lineage>
</organism>
<evidence type="ECO:0000313" key="5">
    <source>
        <dbReference type="Proteomes" id="UP001627154"/>
    </source>
</evidence>
<dbReference type="SMART" id="SM00248">
    <property type="entry name" value="ANK"/>
    <property type="match status" value="13"/>
</dbReference>
<feature type="repeat" description="ANK" evidence="3">
    <location>
        <begin position="458"/>
        <end position="490"/>
    </location>
</feature>
<feature type="repeat" description="ANK" evidence="3">
    <location>
        <begin position="610"/>
        <end position="642"/>
    </location>
</feature>
<dbReference type="PROSITE" id="PS50088">
    <property type="entry name" value="ANK_REPEAT"/>
    <property type="match status" value="6"/>
</dbReference>
<dbReference type="Gene3D" id="1.25.40.20">
    <property type="entry name" value="Ankyrin repeat-containing domain"/>
    <property type="match status" value="5"/>
</dbReference>
<dbReference type="InterPro" id="IPR036770">
    <property type="entry name" value="Ankyrin_rpt-contain_sf"/>
</dbReference>
<dbReference type="PROSITE" id="PS50297">
    <property type="entry name" value="ANK_REP_REGION"/>
    <property type="match status" value="6"/>
</dbReference>
<evidence type="ECO:0000256" key="1">
    <source>
        <dbReference type="ARBA" id="ARBA00022737"/>
    </source>
</evidence>
<dbReference type="PANTHER" id="PTHR24161:SF85">
    <property type="entry name" value="PALMITOYLTRANSFERASE HIP14"/>
    <property type="match status" value="1"/>
</dbReference>
<comment type="caution">
    <text evidence="4">The sequence shown here is derived from an EMBL/GenBank/DDBJ whole genome shotgun (WGS) entry which is preliminary data.</text>
</comment>